<dbReference type="CDD" id="cd04587">
    <property type="entry name" value="CBS_pair_CAP-ED_NT_Pol-beta-like_DUF294_assoc"/>
    <property type="match status" value="1"/>
</dbReference>
<dbReference type="InterPro" id="IPR005105">
    <property type="entry name" value="GlnD_Uridyltrans_N"/>
</dbReference>
<accession>A0AAW4AG41</accession>
<reference evidence="5 6" key="1">
    <citation type="journal article" date="2021" name="PeerJ">
        <title>Analysis of 44 Vibrio anguillarum genomes reveals high genetic diversity.</title>
        <authorList>
            <person name="Hansen M.J."/>
            <person name="Dalsgaard I."/>
        </authorList>
    </citation>
    <scope>NUCLEOTIDE SEQUENCE [LARGE SCALE GENOMIC DNA]</scope>
    <source>
        <strain evidence="5 6">17-16730-2A</strain>
    </source>
</reference>
<dbReference type="EMBL" id="RDOM01000044">
    <property type="protein sequence ID" value="MBF4273327.1"/>
    <property type="molecule type" value="Genomic_DNA"/>
</dbReference>
<keyword evidence="2" id="KW-0129">CBS domain</keyword>
<dbReference type="InterPro" id="IPR018490">
    <property type="entry name" value="cNMP-bd_dom_sf"/>
</dbReference>
<dbReference type="PANTHER" id="PTHR48108:SF26">
    <property type="entry name" value="CBS DOMAIN-CONTAINING PROTEIN DDB_G0289609"/>
    <property type="match status" value="1"/>
</dbReference>
<dbReference type="PROSITE" id="PS50042">
    <property type="entry name" value="CNMP_BINDING_3"/>
    <property type="match status" value="1"/>
</dbReference>
<dbReference type="Gene3D" id="3.10.580.10">
    <property type="entry name" value="CBS-domain"/>
    <property type="match status" value="1"/>
</dbReference>
<proteinExistence type="predicted"/>
<dbReference type="InterPro" id="IPR046342">
    <property type="entry name" value="CBS_dom_sf"/>
</dbReference>
<dbReference type="InterPro" id="IPR018821">
    <property type="entry name" value="DUF294_put_nucleoTrafse_sb-bd"/>
</dbReference>
<name>A0AAW4AG41_VIBAN</name>
<dbReference type="InterPro" id="IPR000644">
    <property type="entry name" value="CBS_dom"/>
</dbReference>
<dbReference type="Pfam" id="PF00571">
    <property type="entry name" value="CBS"/>
    <property type="match status" value="2"/>
</dbReference>
<dbReference type="Pfam" id="PF00027">
    <property type="entry name" value="cNMP_binding"/>
    <property type="match status" value="1"/>
</dbReference>
<dbReference type="CDD" id="cd00038">
    <property type="entry name" value="CAP_ED"/>
    <property type="match status" value="1"/>
</dbReference>
<dbReference type="PANTHER" id="PTHR48108">
    <property type="entry name" value="CBS DOMAIN-CONTAINING PROTEIN CBSX2, CHLOROPLASTIC"/>
    <property type="match status" value="1"/>
</dbReference>
<evidence type="ECO:0000259" key="4">
    <source>
        <dbReference type="PROSITE" id="PS51371"/>
    </source>
</evidence>
<dbReference type="InterPro" id="IPR051462">
    <property type="entry name" value="CBS_domain-containing"/>
</dbReference>
<dbReference type="PROSITE" id="PS51371">
    <property type="entry name" value="CBS"/>
    <property type="match status" value="2"/>
</dbReference>
<dbReference type="SUPFAM" id="SSF54631">
    <property type="entry name" value="CBS-domain pair"/>
    <property type="match status" value="1"/>
</dbReference>
<dbReference type="GO" id="GO:0008773">
    <property type="term" value="F:[protein-PII] uridylyltransferase activity"/>
    <property type="evidence" value="ECO:0007669"/>
    <property type="project" value="InterPro"/>
</dbReference>
<dbReference type="SUPFAM" id="SSF51206">
    <property type="entry name" value="cAMP-binding domain-like"/>
    <property type="match status" value="1"/>
</dbReference>
<evidence type="ECO:0000256" key="2">
    <source>
        <dbReference type="PROSITE-ProRule" id="PRU00703"/>
    </source>
</evidence>
<keyword evidence="1" id="KW-0677">Repeat</keyword>
<comment type="caution">
    <text evidence="5">The sequence shown here is derived from an EMBL/GenBank/DDBJ whole genome shotgun (WGS) entry which is preliminary data.</text>
</comment>
<sequence>MIEIGSAMERSLLPNIVSYLSSIDPFVRLGEQEQNALAAAVDILYLKQDKPLAGEHIVGQGLYLVRTGAVEQYHADGTLRARLADGDLFGFSQLYRTGECDYQLVALENTLLYRIPKTVLLQLMQDNPAVRNHFSSKESVRLAHSSVKWAGEEMLYLKRVKEVMNRSVAKVHSDTLVQEAAQIMVNSHRSSALVMDNDQLVGVVTDRDMTKRVIAAGLMLNTPISQIMTQHPQTIQSDALLLEAMEMMMLHNVRSLPVLEGEQVVGVLTATSLTEKSHVHAVFLISRIYRQESLIELVSLVPQRQAVFDALLSASVAPTIIQQMMTLIADAFNKRLLQLAEREFGPPPMEYAWFAAGSQARQEMHLNSDQDNGIILAREANQNERAYFQKLAQFVCHGLDACGYPFCPGEMMANQARWCVSLDQWQKNFRQWVVLPEPQSLLDISVFLDMRFLYGAKPLVEVLNQTLLTCVRGNQRFLSIMVANSLRVSPPLGLFRQFVLTKDGDNRQVLNIKQQAVNLLVELARIYALNAGCFVPETHKRLACAAKLGVISHGSKQELQEALNFINQVRFHHQGEQVQRGQPLNNQIAPGELMAFERNHLKDAFRIIARYQEAARQRYHAGGRLR</sequence>
<feature type="domain" description="Cyclic nucleotide-binding" evidence="3">
    <location>
        <begin position="25"/>
        <end position="132"/>
    </location>
</feature>
<dbReference type="Proteomes" id="UP000722957">
    <property type="component" value="Unassembled WGS sequence"/>
</dbReference>
<feature type="domain" description="CBS" evidence="4">
    <location>
        <begin position="228"/>
        <end position="284"/>
    </location>
</feature>
<organism evidence="5 6">
    <name type="scientific">Vibrio anguillarum</name>
    <name type="common">Listonella anguillarum</name>
    <dbReference type="NCBI Taxonomy" id="55601"/>
    <lineage>
        <taxon>Bacteria</taxon>
        <taxon>Pseudomonadati</taxon>
        <taxon>Pseudomonadota</taxon>
        <taxon>Gammaproteobacteria</taxon>
        <taxon>Vibrionales</taxon>
        <taxon>Vibrionaceae</taxon>
        <taxon>Vibrio</taxon>
    </lineage>
</organism>
<dbReference type="InterPro" id="IPR000595">
    <property type="entry name" value="cNMP-bd_dom"/>
</dbReference>
<evidence type="ECO:0000256" key="1">
    <source>
        <dbReference type="ARBA" id="ARBA00022737"/>
    </source>
</evidence>
<dbReference type="CDD" id="cd05401">
    <property type="entry name" value="NT_GlnE_GlnD_like"/>
    <property type="match status" value="1"/>
</dbReference>
<protein>
    <submittedName>
        <fullName evidence="5">Cyclic nucleotide-binding/CBS domain-containing protein</fullName>
    </submittedName>
</protein>
<evidence type="ECO:0000313" key="5">
    <source>
        <dbReference type="EMBL" id="MBF4273327.1"/>
    </source>
</evidence>
<evidence type="ECO:0000313" key="6">
    <source>
        <dbReference type="Proteomes" id="UP000722957"/>
    </source>
</evidence>
<dbReference type="Pfam" id="PF03445">
    <property type="entry name" value="DUF294"/>
    <property type="match status" value="1"/>
</dbReference>
<dbReference type="SMART" id="SM00116">
    <property type="entry name" value="CBS"/>
    <property type="match status" value="2"/>
</dbReference>
<gene>
    <name evidence="5" type="ORF">EAY07_15100</name>
</gene>
<dbReference type="Pfam" id="PF10335">
    <property type="entry name" value="DUF294_C"/>
    <property type="match status" value="1"/>
</dbReference>
<dbReference type="InterPro" id="IPR014710">
    <property type="entry name" value="RmlC-like_jellyroll"/>
</dbReference>
<evidence type="ECO:0000259" key="3">
    <source>
        <dbReference type="PROSITE" id="PS50042"/>
    </source>
</evidence>
<dbReference type="Gene3D" id="2.60.120.10">
    <property type="entry name" value="Jelly Rolls"/>
    <property type="match status" value="1"/>
</dbReference>
<dbReference type="AlphaFoldDB" id="A0AAW4AG41"/>
<feature type="domain" description="CBS" evidence="4">
    <location>
        <begin position="164"/>
        <end position="220"/>
    </location>
</feature>